<sequence>MAASQKQVTTQMVAIVLLGLLLVASNIDIAVAVCGVEVDGVLEELGTLKSVSVLLLVVVSIGKVDSSLDLWPTGCHRIGFRKPFLTFVSEISILTILRQGLRNQMLYQHRLDFHYRLGSSPIMACLNQAGSRHVYSPPRLVSSH</sequence>
<keyword evidence="3" id="KW-1185">Reference proteome</keyword>
<dbReference type="AlphaFoldDB" id="A0AAE1QVI5"/>
<name>A0AAE1QVI5_9SOLA</name>
<comment type="caution">
    <text evidence="2">The sequence shown here is derived from an EMBL/GenBank/DDBJ whole genome shotgun (WGS) entry which is preliminary data.</text>
</comment>
<proteinExistence type="predicted"/>
<feature type="chain" id="PRO_5042197803" evidence="1">
    <location>
        <begin position="33"/>
        <end position="144"/>
    </location>
</feature>
<keyword evidence="1" id="KW-0732">Signal</keyword>
<organism evidence="2 3">
    <name type="scientific">Anisodus tanguticus</name>
    <dbReference type="NCBI Taxonomy" id="243964"/>
    <lineage>
        <taxon>Eukaryota</taxon>
        <taxon>Viridiplantae</taxon>
        <taxon>Streptophyta</taxon>
        <taxon>Embryophyta</taxon>
        <taxon>Tracheophyta</taxon>
        <taxon>Spermatophyta</taxon>
        <taxon>Magnoliopsida</taxon>
        <taxon>eudicotyledons</taxon>
        <taxon>Gunneridae</taxon>
        <taxon>Pentapetalae</taxon>
        <taxon>asterids</taxon>
        <taxon>lamiids</taxon>
        <taxon>Solanales</taxon>
        <taxon>Solanaceae</taxon>
        <taxon>Solanoideae</taxon>
        <taxon>Hyoscyameae</taxon>
        <taxon>Anisodus</taxon>
    </lineage>
</organism>
<dbReference type="EMBL" id="JAVYJV010000023">
    <property type="protein sequence ID" value="KAK4338937.1"/>
    <property type="molecule type" value="Genomic_DNA"/>
</dbReference>
<feature type="signal peptide" evidence="1">
    <location>
        <begin position="1"/>
        <end position="32"/>
    </location>
</feature>
<gene>
    <name evidence="2" type="ORF">RND71_040399</name>
</gene>
<evidence type="ECO:0000256" key="1">
    <source>
        <dbReference type="SAM" id="SignalP"/>
    </source>
</evidence>
<evidence type="ECO:0000313" key="2">
    <source>
        <dbReference type="EMBL" id="KAK4338937.1"/>
    </source>
</evidence>
<protein>
    <submittedName>
        <fullName evidence="2">Uncharacterized protein</fullName>
    </submittedName>
</protein>
<dbReference type="Proteomes" id="UP001291623">
    <property type="component" value="Unassembled WGS sequence"/>
</dbReference>
<accession>A0AAE1QVI5</accession>
<evidence type="ECO:0000313" key="3">
    <source>
        <dbReference type="Proteomes" id="UP001291623"/>
    </source>
</evidence>
<reference evidence="2" key="1">
    <citation type="submission" date="2023-12" db="EMBL/GenBank/DDBJ databases">
        <title>Genome assembly of Anisodus tanguticus.</title>
        <authorList>
            <person name="Wang Y.-J."/>
        </authorList>
    </citation>
    <scope>NUCLEOTIDE SEQUENCE</scope>
    <source>
        <strain evidence="2">KB-2021</strain>
        <tissue evidence="2">Leaf</tissue>
    </source>
</reference>